<evidence type="ECO:0000313" key="8">
    <source>
        <dbReference type="Proteomes" id="UP001164794"/>
    </source>
</evidence>
<dbReference type="EMBL" id="CP098251">
    <property type="protein sequence ID" value="WAV91954.1"/>
    <property type="molecule type" value="Genomic_DNA"/>
</dbReference>
<evidence type="ECO:0000256" key="3">
    <source>
        <dbReference type="ARBA" id="ARBA00022490"/>
    </source>
</evidence>
<dbReference type="PANTHER" id="PTHR38097">
    <property type="match status" value="1"/>
</dbReference>
<gene>
    <name evidence="7" type="ORF">NB645_03220</name>
    <name evidence="6" type="ORF">NB646_04315</name>
</gene>
<dbReference type="SUPFAM" id="SSF81273">
    <property type="entry name" value="H-NS histone-like proteins"/>
    <property type="match status" value="1"/>
</dbReference>
<dbReference type="SMART" id="SM00528">
    <property type="entry name" value="HNS"/>
    <property type="match status" value="1"/>
</dbReference>
<protein>
    <submittedName>
        <fullName evidence="6">H-NS histone family protein</fullName>
    </submittedName>
</protein>
<dbReference type="AlphaFoldDB" id="A0A9E9LFX1"/>
<dbReference type="GO" id="GO:0003677">
    <property type="term" value="F:DNA binding"/>
    <property type="evidence" value="ECO:0007669"/>
    <property type="project" value="UniProtKB-KW"/>
</dbReference>
<organism evidence="6">
    <name type="scientific">Oxalobacter aliiformigenes</name>
    <dbReference type="NCBI Taxonomy" id="2946593"/>
    <lineage>
        <taxon>Bacteria</taxon>
        <taxon>Pseudomonadati</taxon>
        <taxon>Pseudomonadota</taxon>
        <taxon>Betaproteobacteria</taxon>
        <taxon>Burkholderiales</taxon>
        <taxon>Oxalobacteraceae</taxon>
        <taxon>Oxalobacter</taxon>
    </lineage>
</organism>
<comment type="similarity">
    <text evidence="2">Belongs to the histone-like protein H-NS family.</text>
</comment>
<keyword evidence="4" id="KW-0238">DNA-binding</keyword>
<sequence>MATYKQLQDQIKQLQHEAEELRKNELSNAIAQIKMTMAEYGITLADLGFTNKKKNGQVRAPLAPKYRNPVTGETWSGRGKAPKWIDPNNREKFLIK</sequence>
<keyword evidence="8" id="KW-1185">Reference proteome</keyword>
<comment type="subcellular location">
    <subcellularLocation>
        <location evidence="1">Cytoplasm</location>
        <location evidence="1">Nucleoid</location>
    </subcellularLocation>
</comment>
<dbReference type="GO" id="GO:0009295">
    <property type="term" value="C:nucleoid"/>
    <property type="evidence" value="ECO:0007669"/>
    <property type="project" value="UniProtKB-SubCell"/>
</dbReference>
<evidence type="ECO:0000313" key="7">
    <source>
        <dbReference type="EMBL" id="WAV97755.1"/>
    </source>
</evidence>
<accession>A0A9E9LFX1</accession>
<reference evidence="7" key="1">
    <citation type="journal article" date="2022" name="Front. Microbiol.">
        <title>New perspectives on an old grouping: The genomic and phenotypic variability of Oxalobacter formigenes and the implications for calcium oxalate stone prevention.</title>
        <authorList>
            <person name="Chmiel J.A."/>
            <person name="Carr C."/>
            <person name="Stuivenberg G.A."/>
            <person name="Venema R."/>
            <person name="Chanyi R.M."/>
            <person name="Al K.F."/>
            <person name="Giguere D."/>
            <person name="Say H."/>
            <person name="Akouris P.P."/>
            <person name="Dominguez Romero S.A."/>
            <person name="Kwong A."/>
            <person name="Tai V."/>
            <person name="Koval S.F."/>
            <person name="Razvi H."/>
            <person name="Bjazevic J."/>
            <person name="Burton J.P."/>
        </authorList>
    </citation>
    <scope>NUCLEOTIDE SEQUENCE</scope>
    <source>
        <strain evidence="7">HOxNP-1</strain>
    </source>
</reference>
<dbReference type="Proteomes" id="UP001164794">
    <property type="component" value="Chromosome"/>
</dbReference>
<dbReference type="Proteomes" id="UP001164819">
    <property type="component" value="Chromosome"/>
</dbReference>
<name>A0A9E9LFX1_9BURK</name>
<keyword evidence="3" id="KW-0963">Cytoplasm</keyword>
<dbReference type="InterPro" id="IPR027444">
    <property type="entry name" value="H-NS_C_dom"/>
</dbReference>
<dbReference type="Gene3D" id="4.10.430.30">
    <property type="match status" value="1"/>
</dbReference>
<dbReference type="EMBL" id="CP098248">
    <property type="protein sequence ID" value="WAV97755.1"/>
    <property type="molecule type" value="Genomic_DNA"/>
</dbReference>
<proteinExistence type="inferred from homology"/>
<evidence type="ECO:0000256" key="4">
    <source>
        <dbReference type="ARBA" id="ARBA00023125"/>
    </source>
</evidence>
<evidence type="ECO:0000259" key="5">
    <source>
        <dbReference type="SMART" id="SM00528"/>
    </source>
</evidence>
<evidence type="ECO:0000256" key="2">
    <source>
        <dbReference type="ARBA" id="ARBA00010610"/>
    </source>
</evidence>
<evidence type="ECO:0000313" key="6">
    <source>
        <dbReference type="EMBL" id="WAV91954.1"/>
    </source>
</evidence>
<dbReference type="PANTHER" id="PTHR38097:SF2">
    <property type="entry name" value="DNA-BINDING PROTEIN STPA"/>
    <property type="match status" value="1"/>
</dbReference>
<reference evidence="6" key="2">
    <citation type="journal article" date="2022" name="Front. Microbiol.">
        <title>New perspectives on an old grouping: The genomic and phenotypic variability of Oxalobacter formigenes and the implications for calcium oxalate stone prevention.</title>
        <authorList>
            <person name="Chmiel J.A."/>
            <person name="Carr C."/>
            <person name="Stuivenberg G.A."/>
            <person name="Venema R."/>
            <person name="Chanyi R.M."/>
            <person name="Al K.F."/>
            <person name="Giguere D."/>
            <person name="Say H."/>
            <person name="Akouris P.P."/>
            <person name="Dominguez Romero S.A."/>
            <person name="Kwong A."/>
            <person name="Tai V."/>
            <person name="Koval S.F."/>
            <person name="Razvi H."/>
            <person name="Bjazevic J."/>
            <person name="Burton J.P."/>
        </authorList>
    </citation>
    <scope>NUCLEOTIDE SEQUENCE</scope>
    <source>
        <strain evidence="6">OxK</strain>
    </source>
</reference>
<evidence type="ECO:0000256" key="1">
    <source>
        <dbReference type="ARBA" id="ARBA00004453"/>
    </source>
</evidence>
<feature type="domain" description="DNA-binding protein H-NS-like C-terminal" evidence="5">
    <location>
        <begin position="56"/>
        <end position="95"/>
    </location>
</feature>
<dbReference type="RefSeq" id="WP_269265287.1">
    <property type="nucleotide sequence ID" value="NZ_CP098248.1"/>
</dbReference>
<dbReference type="Pfam" id="PF00816">
    <property type="entry name" value="Histone_HNS"/>
    <property type="match status" value="1"/>
</dbReference>